<feature type="non-terminal residue" evidence="2">
    <location>
        <position position="1"/>
    </location>
</feature>
<dbReference type="InterPro" id="IPR008542">
    <property type="entry name" value="BIg21"/>
</dbReference>
<dbReference type="EMBL" id="DAATEH010000162">
    <property type="protein sequence ID" value="HAE8211267.1"/>
    <property type="molecule type" value="Genomic_DNA"/>
</dbReference>
<gene>
    <name evidence="2" type="ORF">GND11_004741</name>
</gene>
<feature type="domain" description="Bacterial Immunoglobulin-like 21" evidence="1">
    <location>
        <begin position="102"/>
        <end position="140"/>
    </location>
</feature>
<comment type="caution">
    <text evidence="2">The sequence shown here is derived from an EMBL/GenBank/DDBJ whole genome shotgun (WGS) entry which is preliminary data.</text>
</comment>
<dbReference type="AlphaFoldDB" id="A0A737LMK3"/>
<evidence type="ECO:0000313" key="2">
    <source>
        <dbReference type="EMBL" id="HAE8211267.1"/>
    </source>
</evidence>
<reference evidence="2" key="2">
    <citation type="submission" date="2018-07" db="EMBL/GenBank/DDBJ databases">
        <authorList>
            <consortium name="NCBI Pathogen Detection Project"/>
        </authorList>
    </citation>
    <scope>NUCLEOTIDE SEQUENCE</scope>
    <source>
        <strain evidence="2">3472-64</strain>
    </source>
</reference>
<protein>
    <recommendedName>
        <fullName evidence="1">Bacterial Immunoglobulin-like 21 domain-containing protein</fullName>
    </recommendedName>
</protein>
<accession>A0A737LMK3</accession>
<evidence type="ECO:0000259" key="1">
    <source>
        <dbReference type="Pfam" id="PF05688"/>
    </source>
</evidence>
<feature type="non-terminal residue" evidence="2">
    <location>
        <position position="146"/>
    </location>
</feature>
<organism evidence="2">
    <name type="scientific">Salmonella enterica subsp. salamae serovar 42:f,g,t:--</name>
    <dbReference type="NCBI Taxonomy" id="41518"/>
    <lineage>
        <taxon>Bacteria</taxon>
        <taxon>Pseudomonadati</taxon>
        <taxon>Pseudomonadota</taxon>
        <taxon>Gammaproteobacteria</taxon>
        <taxon>Enterobacterales</taxon>
        <taxon>Enterobacteriaceae</taxon>
        <taxon>Salmonella</taxon>
    </lineage>
</organism>
<dbReference type="Pfam" id="PF05688">
    <property type="entry name" value="BIg21"/>
    <property type="match status" value="1"/>
</dbReference>
<name>A0A737LMK3_SALER</name>
<reference evidence="2" key="1">
    <citation type="journal article" date="2018" name="Genome Biol.">
        <title>SKESA: strategic k-mer extension for scrupulous assemblies.</title>
        <authorList>
            <person name="Souvorov A."/>
            <person name="Agarwala R."/>
            <person name="Lipman D.J."/>
        </authorList>
    </citation>
    <scope>NUCLEOTIDE SEQUENCE</scope>
    <source>
        <strain evidence="2">3472-64</strain>
    </source>
</reference>
<sequence length="146" mass="15623">LVWADAATPDEPLNPQPVQNQTFCAQNLAGRHLVVWPEIESDDTSPIPTLYLWTTTGIPNSNTVSLLQQKIAIDIAAATGEPVTVSANHYNESLAASKVKAGESITLTITTKDCAGNPVGNAPFVIRRDDALNRKGVVNNDKPVHV</sequence>
<proteinExistence type="predicted"/>